<dbReference type="EMBL" id="VYQB01000019">
    <property type="protein sequence ID" value="KAA9012969.1"/>
    <property type="molecule type" value="Genomic_DNA"/>
</dbReference>
<dbReference type="AlphaFoldDB" id="A0A5J5HW88"/>
<evidence type="ECO:0000313" key="3">
    <source>
        <dbReference type="Proteomes" id="UP000325933"/>
    </source>
</evidence>
<proteinExistence type="predicted"/>
<organism evidence="2 3">
    <name type="scientific">Sphingobium limneticum</name>
    <dbReference type="NCBI Taxonomy" id="1007511"/>
    <lineage>
        <taxon>Bacteria</taxon>
        <taxon>Pseudomonadati</taxon>
        <taxon>Pseudomonadota</taxon>
        <taxon>Alphaproteobacteria</taxon>
        <taxon>Sphingomonadales</taxon>
        <taxon>Sphingomonadaceae</taxon>
        <taxon>Sphingobium</taxon>
    </lineage>
</organism>
<dbReference type="Proteomes" id="UP000325933">
    <property type="component" value="Unassembled WGS sequence"/>
</dbReference>
<evidence type="ECO:0000313" key="4">
    <source>
        <dbReference type="Proteomes" id="UP000326364"/>
    </source>
</evidence>
<keyword evidence="4" id="KW-1185">Reference proteome</keyword>
<evidence type="ECO:0000313" key="2">
    <source>
        <dbReference type="EMBL" id="KAA9025215.1"/>
    </source>
</evidence>
<dbReference type="EMBL" id="VYQA01000019">
    <property type="protein sequence ID" value="KAA9025215.1"/>
    <property type="molecule type" value="Genomic_DNA"/>
</dbReference>
<dbReference type="RefSeq" id="WP_145986282.1">
    <property type="nucleotide sequence ID" value="NZ_VYQA01000019.1"/>
</dbReference>
<evidence type="ECO:0000313" key="1">
    <source>
        <dbReference type="EMBL" id="KAA9012969.1"/>
    </source>
</evidence>
<protein>
    <submittedName>
        <fullName evidence="2">Uncharacterized protein</fullName>
    </submittedName>
</protein>
<gene>
    <name evidence="2" type="ORF">F4U95_20270</name>
    <name evidence="1" type="ORF">F4U96_20145</name>
</gene>
<dbReference type="Proteomes" id="UP000326364">
    <property type="component" value="Unassembled WGS sequence"/>
</dbReference>
<comment type="caution">
    <text evidence="2">The sequence shown here is derived from an EMBL/GenBank/DDBJ whole genome shotgun (WGS) entry which is preliminary data.</text>
</comment>
<accession>A0A5J5HW88</accession>
<name>A0A5J5HW88_9SPHN</name>
<sequence length="247" mass="27600">MKVIINLSLADYVRTGNRNTDLLLEGHHPLMPLVTAYYEFFATSLWADGQPVQQVPMFLSSNAFMIWTSGVRIAMSGHEAAVYPLFRTSLESACYALLIARKPELGMVWSNRHDGEDERKASRRAFSSAVVDAAKYLEDWHSGLGAIINSLYETSIDHGAHPNTRGVMNHVQSTSQDPEELRFDQGSIYPGDSIQVFRALTASIEYGRGIAFVLSQCLPIFSQRIGEAIQALETRRAEFFSLNGHDR</sequence>
<reference evidence="3 4" key="1">
    <citation type="submission" date="2019-09" db="EMBL/GenBank/DDBJ databases">
        <authorList>
            <person name="Feng G."/>
        </authorList>
    </citation>
    <scope>NUCLEOTIDE SEQUENCE [LARGE SCALE GENOMIC DNA]</scope>
    <source>
        <strain evidence="2 3">KACC 19283</strain>
        <strain evidence="1 4">KACC 19284</strain>
    </source>
</reference>